<accession>A0A920CP43</accession>
<sequence length="172" mass="20399">MREYYLLKDDDRIIYKVDPQRQDLPKSFNQLPSVSVIPVDQTSEEQYFDWLSKPWPMMSDEMKNTLALYNPQMEYKQMDLIDRQNYLQHTYWSFYVPSVDCLSPETEFYPDRSLKNLIVDSQKIKKHHFFSIQGIREPLYLVSLDAAESLLRRELTGFILESVNQAGGNVDE</sequence>
<keyword evidence="2" id="KW-1185">Reference proteome</keyword>
<dbReference type="Proteomes" id="UP000682811">
    <property type="component" value="Unassembled WGS sequence"/>
</dbReference>
<evidence type="ECO:0000313" key="2">
    <source>
        <dbReference type="Proteomes" id="UP000682811"/>
    </source>
</evidence>
<dbReference type="RefSeq" id="WP_212977067.1">
    <property type="nucleotide sequence ID" value="NZ_AP025343.1"/>
</dbReference>
<comment type="caution">
    <text evidence="1">The sequence shown here is derived from an EMBL/GenBank/DDBJ whole genome shotgun (WGS) entry which is preliminary data.</text>
</comment>
<protein>
    <submittedName>
        <fullName evidence="1">Uncharacterized protein</fullName>
    </submittedName>
</protein>
<reference evidence="1 2" key="1">
    <citation type="submission" date="2021-03" db="EMBL/GenBank/DDBJ databases">
        <title>Antimicrobial resistance genes in bacteria isolated from Japanese honey, and their potential for conferring macrolide and lincosamide resistance in the American foulbrood pathogen Paenibacillus larvae.</title>
        <authorList>
            <person name="Okamoto M."/>
            <person name="Kumagai M."/>
            <person name="Kanamori H."/>
            <person name="Takamatsu D."/>
        </authorList>
    </citation>
    <scope>NUCLEOTIDE SEQUENCE [LARGE SCALE GENOMIC DNA]</scope>
    <source>
        <strain evidence="1 2">J34TS1</strain>
    </source>
</reference>
<dbReference type="AlphaFoldDB" id="A0A920CP43"/>
<evidence type="ECO:0000313" key="1">
    <source>
        <dbReference type="EMBL" id="GIO45985.1"/>
    </source>
</evidence>
<name>A0A920CP43_9BACL</name>
<gene>
    <name evidence="1" type="ORF">J34TS1_07500</name>
</gene>
<organism evidence="1 2">
    <name type="scientific">Paenibacillus azoreducens</name>
    <dbReference type="NCBI Taxonomy" id="116718"/>
    <lineage>
        <taxon>Bacteria</taxon>
        <taxon>Bacillati</taxon>
        <taxon>Bacillota</taxon>
        <taxon>Bacilli</taxon>
        <taxon>Bacillales</taxon>
        <taxon>Paenibacillaceae</taxon>
        <taxon>Paenibacillus</taxon>
    </lineage>
</organism>
<proteinExistence type="predicted"/>
<dbReference type="EMBL" id="BORT01000002">
    <property type="protein sequence ID" value="GIO45985.1"/>
    <property type="molecule type" value="Genomic_DNA"/>
</dbReference>